<dbReference type="InterPro" id="IPR020843">
    <property type="entry name" value="ER"/>
</dbReference>
<dbReference type="SUPFAM" id="SSF51735">
    <property type="entry name" value="NAD(P)-binding Rossmann-fold domains"/>
    <property type="match status" value="1"/>
</dbReference>
<keyword evidence="1" id="KW-0521">NADP</keyword>
<evidence type="ECO:0000313" key="4">
    <source>
        <dbReference type="EMBL" id="CAA9406555.1"/>
    </source>
</evidence>
<dbReference type="SUPFAM" id="SSF50129">
    <property type="entry name" value="GroES-like"/>
    <property type="match status" value="1"/>
</dbReference>
<reference evidence="4" key="1">
    <citation type="submission" date="2020-02" db="EMBL/GenBank/DDBJ databases">
        <authorList>
            <person name="Meier V. D."/>
        </authorList>
    </citation>
    <scope>NUCLEOTIDE SEQUENCE</scope>
    <source>
        <strain evidence="4">AVDCRST_MAG22</strain>
    </source>
</reference>
<dbReference type="PANTHER" id="PTHR48106">
    <property type="entry name" value="QUINONE OXIDOREDUCTASE PIG3-RELATED"/>
    <property type="match status" value="1"/>
</dbReference>
<dbReference type="InterPro" id="IPR011032">
    <property type="entry name" value="GroES-like_sf"/>
</dbReference>
<dbReference type="EMBL" id="CADCUV010000065">
    <property type="protein sequence ID" value="CAA9406555.1"/>
    <property type="molecule type" value="Genomic_DNA"/>
</dbReference>
<sequence>MRAVVVEDGAPARLKIGEVGEPEPAPSEALVRVSAVSLNRGEVRRSQAAQPGFRPGWDLAGTVERAAADGTGPQAGSRVVGLVASGAWAERVAAPVDALAELPEGVSFEAAATLPVAGLTALYALEKGVGLLGRNVLVTGASGGVGLFALGLASLGGARPVALVRREEHVRLVREAGAAEVAVGEGANAARGHGPFDLILDSLGGGPLGEAMGMISPRGTCVAFGPTAGAETTFDVSAFYLSGGASLYGFILFHEVLGKPASDGLSRLARLVAEGRLETRVAVQEPWEEVGAVAKRLLDRGYAGKAVLWLEG</sequence>
<evidence type="ECO:0000259" key="3">
    <source>
        <dbReference type="SMART" id="SM00829"/>
    </source>
</evidence>
<evidence type="ECO:0000256" key="1">
    <source>
        <dbReference type="ARBA" id="ARBA00022857"/>
    </source>
</evidence>
<dbReference type="InterPro" id="IPR013154">
    <property type="entry name" value="ADH-like_N"/>
</dbReference>
<dbReference type="Gene3D" id="3.40.50.720">
    <property type="entry name" value="NAD(P)-binding Rossmann-like Domain"/>
    <property type="match status" value="1"/>
</dbReference>
<dbReference type="Pfam" id="PF08240">
    <property type="entry name" value="ADH_N"/>
    <property type="match status" value="1"/>
</dbReference>
<dbReference type="InterPro" id="IPR013149">
    <property type="entry name" value="ADH-like_C"/>
</dbReference>
<feature type="domain" description="Enoyl reductase (ER)" evidence="3">
    <location>
        <begin position="9"/>
        <end position="308"/>
    </location>
</feature>
<proteinExistence type="predicted"/>
<dbReference type="AlphaFoldDB" id="A0A6J4P9N1"/>
<evidence type="ECO:0000256" key="2">
    <source>
        <dbReference type="ARBA" id="ARBA00023002"/>
    </source>
</evidence>
<dbReference type="CDD" id="cd08270">
    <property type="entry name" value="MDR4"/>
    <property type="match status" value="1"/>
</dbReference>
<dbReference type="GO" id="GO:0016651">
    <property type="term" value="F:oxidoreductase activity, acting on NAD(P)H"/>
    <property type="evidence" value="ECO:0007669"/>
    <property type="project" value="TreeGrafter"/>
</dbReference>
<accession>A0A6J4P9N1</accession>
<protein>
    <submittedName>
        <fullName evidence="4">Oxidoreductase</fullName>
    </submittedName>
</protein>
<dbReference type="Gene3D" id="3.90.180.10">
    <property type="entry name" value="Medium-chain alcohol dehydrogenases, catalytic domain"/>
    <property type="match status" value="1"/>
</dbReference>
<dbReference type="GO" id="GO:0070402">
    <property type="term" value="F:NADPH binding"/>
    <property type="evidence" value="ECO:0007669"/>
    <property type="project" value="TreeGrafter"/>
</dbReference>
<gene>
    <name evidence="4" type="ORF">AVDCRST_MAG22-1585</name>
</gene>
<name>A0A6J4P9N1_9ACTN</name>
<dbReference type="InterPro" id="IPR036291">
    <property type="entry name" value="NAD(P)-bd_dom_sf"/>
</dbReference>
<dbReference type="SMART" id="SM00829">
    <property type="entry name" value="PKS_ER"/>
    <property type="match status" value="1"/>
</dbReference>
<organism evidence="4">
    <name type="scientific">uncultured Rubrobacteraceae bacterium</name>
    <dbReference type="NCBI Taxonomy" id="349277"/>
    <lineage>
        <taxon>Bacteria</taxon>
        <taxon>Bacillati</taxon>
        <taxon>Actinomycetota</taxon>
        <taxon>Rubrobacteria</taxon>
        <taxon>Rubrobacterales</taxon>
        <taxon>Rubrobacteraceae</taxon>
        <taxon>environmental samples</taxon>
    </lineage>
</organism>
<dbReference type="Pfam" id="PF00107">
    <property type="entry name" value="ADH_zinc_N"/>
    <property type="match status" value="1"/>
</dbReference>
<keyword evidence="2" id="KW-0560">Oxidoreductase</keyword>